<protein>
    <submittedName>
        <fullName evidence="1">Uncharacterized protein</fullName>
    </submittedName>
</protein>
<evidence type="ECO:0000313" key="2">
    <source>
        <dbReference type="Proteomes" id="UP000190906"/>
    </source>
</evidence>
<reference evidence="1 2" key="1">
    <citation type="submission" date="2017-01" db="EMBL/GenBank/DDBJ databases">
        <title>Bacillus cereus isolates.</title>
        <authorList>
            <person name="Beno S.M."/>
        </authorList>
    </citation>
    <scope>NUCLEOTIDE SEQUENCE [LARGE SCALE GENOMIC DNA]</scope>
    <source>
        <strain evidence="1 2">FSL H8-0485</strain>
    </source>
</reference>
<dbReference type="Proteomes" id="UP000190906">
    <property type="component" value="Unassembled WGS sequence"/>
</dbReference>
<dbReference type="RefSeq" id="WP_078205772.1">
    <property type="nucleotide sequence ID" value="NZ_MUAJ01000073.1"/>
</dbReference>
<organism evidence="1 2">
    <name type="scientific">Bacillus cereus</name>
    <dbReference type="NCBI Taxonomy" id="1396"/>
    <lineage>
        <taxon>Bacteria</taxon>
        <taxon>Bacillati</taxon>
        <taxon>Bacillota</taxon>
        <taxon>Bacilli</taxon>
        <taxon>Bacillales</taxon>
        <taxon>Bacillaceae</taxon>
        <taxon>Bacillus</taxon>
        <taxon>Bacillus cereus group</taxon>
    </lineage>
</organism>
<gene>
    <name evidence="1" type="ORF">BW897_30765</name>
</gene>
<evidence type="ECO:0000313" key="1">
    <source>
        <dbReference type="EMBL" id="OOR06658.1"/>
    </source>
</evidence>
<dbReference type="EMBL" id="MUAJ01000073">
    <property type="protein sequence ID" value="OOR06658.1"/>
    <property type="molecule type" value="Genomic_DNA"/>
</dbReference>
<accession>A0A1S9T9F2</accession>
<name>A0A1S9T9F2_BACCE</name>
<sequence length="108" mass="11691">MSEILIASVVSLPGPLPNQDSRSSDNFITTLAPSGTTGLRVVVESTLDVYSVPYIVFDIAEDKSGSDAIIYRDVRNGYTLGFQAKQNLYIIAKGGTTKPFNIMIYAIV</sequence>
<comment type="caution">
    <text evidence="1">The sequence shown here is derived from an EMBL/GenBank/DDBJ whole genome shotgun (WGS) entry which is preliminary data.</text>
</comment>
<proteinExistence type="predicted"/>
<dbReference type="AlphaFoldDB" id="A0A1S9T9F2"/>